<dbReference type="Pfam" id="PF05721">
    <property type="entry name" value="PhyH"/>
    <property type="match status" value="1"/>
</dbReference>
<dbReference type="GO" id="GO:0016491">
    <property type="term" value="F:oxidoreductase activity"/>
    <property type="evidence" value="ECO:0007669"/>
    <property type="project" value="UniProtKB-ARBA"/>
</dbReference>
<dbReference type="AlphaFoldDB" id="A0A382YWB6"/>
<dbReference type="PANTHER" id="PTHR20883:SF48">
    <property type="entry name" value="ECTOINE DIOXYGENASE"/>
    <property type="match status" value="1"/>
</dbReference>
<dbReference type="SUPFAM" id="SSF51197">
    <property type="entry name" value="Clavaminate synthase-like"/>
    <property type="match status" value="1"/>
</dbReference>
<dbReference type="InterPro" id="IPR008775">
    <property type="entry name" value="Phytyl_CoA_dOase-like"/>
</dbReference>
<dbReference type="PANTHER" id="PTHR20883">
    <property type="entry name" value="PHYTANOYL-COA DIOXYGENASE DOMAIN CONTAINING 1"/>
    <property type="match status" value="1"/>
</dbReference>
<dbReference type="GO" id="GO:0046872">
    <property type="term" value="F:metal ion binding"/>
    <property type="evidence" value="ECO:0007669"/>
    <property type="project" value="UniProtKB-ARBA"/>
</dbReference>
<evidence type="ECO:0000313" key="1">
    <source>
        <dbReference type="EMBL" id="SVD87411.1"/>
    </source>
</evidence>
<gene>
    <name evidence="1" type="ORF">METZ01_LOCUS440265</name>
</gene>
<evidence type="ECO:0008006" key="2">
    <source>
        <dbReference type="Google" id="ProtNLM"/>
    </source>
</evidence>
<dbReference type="EMBL" id="UINC01178965">
    <property type="protein sequence ID" value="SVD87411.1"/>
    <property type="molecule type" value="Genomic_DNA"/>
</dbReference>
<dbReference type="Gene3D" id="2.60.120.620">
    <property type="entry name" value="q2cbj1_9rhob like domain"/>
    <property type="match status" value="1"/>
</dbReference>
<accession>A0A382YWB6</accession>
<proteinExistence type="predicted"/>
<reference evidence="1" key="1">
    <citation type="submission" date="2018-05" db="EMBL/GenBank/DDBJ databases">
        <authorList>
            <person name="Lanie J.A."/>
            <person name="Ng W.-L."/>
            <person name="Kazmierczak K.M."/>
            <person name="Andrzejewski T.M."/>
            <person name="Davidsen T.M."/>
            <person name="Wayne K.J."/>
            <person name="Tettelin H."/>
            <person name="Glass J.I."/>
            <person name="Rusch D."/>
            <person name="Podicherti R."/>
            <person name="Tsui H.-C.T."/>
            <person name="Winkler M.E."/>
        </authorList>
    </citation>
    <scope>NUCLEOTIDE SEQUENCE</scope>
</reference>
<protein>
    <recommendedName>
        <fullName evidence="2">Fe2OG dioxygenase domain-containing protein</fullName>
    </recommendedName>
</protein>
<feature type="non-terminal residue" evidence="1">
    <location>
        <position position="1"/>
    </location>
</feature>
<organism evidence="1">
    <name type="scientific">marine metagenome</name>
    <dbReference type="NCBI Taxonomy" id="408172"/>
    <lineage>
        <taxon>unclassified sequences</taxon>
        <taxon>metagenomes</taxon>
        <taxon>ecological metagenomes</taxon>
    </lineage>
</organism>
<sequence length="219" mass="24420">RLYEPCSYYPLSRALSELGELLDNVEQLFGPNLLFHYSKLNMKPAEVGSVVEWHQDLSYYPMTNSDSLAVLFYLDDTDESNGALKILPGAHQEALMNHSVDGFFQGRVTEPVGESGAVSIIGGAGTAIFMHALAPHASAPNSSTRNRRTLILSYRAADAYPIYNGPMTEKHDLHARLVRGERPAMARFNLKSFPIPRYKDEVASLYELQERSREGKLEG</sequence>
<name>A0A382YWB6_9ZZZZ</name>